<feature type="transmembrane region" description="Helical" evidence="1">
    <location>
        <begin position="21"/>
        <end position="43"/>
    </location>
</feature>
<protein>
    <submittedName>
        <fullName evidence="2">Uncharacterized protein</fullName>
    </submittedName>
</protein>
<dbReference type="EMBL" id="MWWX01000005">
    <property type="protein sequence ID" value="OZG62169.1"/>
    <property type="molecule type" value="Genomic_DNA"/>
</dbReference>
<sequence length="303" mass="32870">MVRKTWMFSRQWRASLHKHGLFALVFAAGLLAVIAFDAIAWWQRLSWDESWSTDVLETQVLVCLFLAAAAWAVLGVDPLLCHGVSRRTIVWEQSVANAALALCATVMVYVPWAITRALQTPLQLTLGSERFLYTYSLAIVESPTSDGGFQGVSGEEMVAGAIPPTGLPDEYVPRVLPLGMLFVFLAVFVLMLGVAMAGQLAGAVLAKARSHGVVWFAVVVSAIVAVAGGFRESLIPGRPQWLWDALKGGVGLSPDDDASVYVDKPVVWIPLALVVVFAALVVWVTWMLTKRREVMPVPKGAVV</sequence>
<dbReference type="STRING" id="1603886.GCA_001895165_01771"/>
<evidence type="ECO:0000313" key="3">
    <source>
        <dbReference type="Proteomes" id="UP000216352"/>
    </source>
</evidence>
<accession>A0A261FSP0</accession>
<feature type="transmembrane region" description="Helical" evidence="1">
    <location>
        <begin position="213"/>
        <end position="230"/>
    </location>
</feature>
<dbReference type="AlphaFoldDB" id="A0A261FSP0"/>
<keyword evidence="3" id="KW-1185">Reference proteome</keyword>
<keyword evidence="1" id="KW-0472">Membrane</keyword>
<dbReference type="RefSeq" id="WP_072726624.1">
    <property type="nucleotide sequence ID" value="NZ_BDIS01000024.1"/>
</dbReference>
<gene>
    <name evidence="2" type="ORF">BLEM_0715</name>
</gene>
<keyword evidence="1" id="KW-0812">Transmembrane</keyword>
<proteinExistence type="predicted"/>
<comment type="caution">
    <text evidence="2">The sequence shown here is derived from an EMBL/GenBank/DDBJ whole genome shotgun (WGS) entry which is preliminary data.</text>
</comment>
<organism evidence="2 3">
    <name type="scientific">Bifidobacterium lemurum</name>
    <dbReference type="NCBI Taxonomy" id="1603886"/>
    <lineage>
        <taxon>Bacteria</taxon>
        <taxon>Bacillati</taxon>
        <taxon>Actinomycetota</taxon>
        <taxon>Actinomycetes</taxon>
        <taxon>Bifidobacteriales</taxon>
        <taxon>Bifidobacteriaceae</taxon>
        <taxon>Bifidobacterium</taxon>
    </lineage>
</organism>
<keyword evidence="1" id="KW-1133">Transmembrane helix</keyword>
<feature type="transmembrane region" description="Helical" evidence="1">
    <location>
        <begin position="55"/>
        <end position="74"/>
    </location>
</feature>
<dbReference type="Proteomes" id="UP000216352">
    <property type="component" value="Unassembled WGS sequence"/>
</dbReference>
<feature type="transmembrane region" description="Helical" evidence="1">
    <location>
        <begin position="178"/>
        <end position="206"/>
    </location>
</feature>
<feature type="transmembrane region" description="Helical" evidence="1">
    <location>
        <begin position="267"/>
        <end position="289"/>
    </location>
</feature>
<evidence type="ECO:0000256" key="1">
    <source>
        <dbReference type="SAM" id="Phobius"/>
    </source>
</evidence>
<name>A0A261FSP0_9BIFI</name>
<evidence type="ECO:0000313" key="2">
    <source>
        <dbReference type="EMBL" id="OZG62169.1"/>
    </source>
</evidence>
<dbReference type="OrthoDB" id="3240598at2"/>
<reference evidence="2 3" key="1">
    <citation type="journal article" date="2017" name="BMC Genomics">
        <title>Comparative genomic and phylogenomic analyses of the Bifidobacteriaceae family.</title>
        <authorList>
            <person name="Lugli G.A."/>
            <person name="Milani C."/>
            <person name="Turroni F."/>
            <person name="Duranti S."/>
            <person name="Mancabelli L."/>
            <person name="Mangifesta M."/>
            <person name="Ferrario C."/>
            <person name="Modesto M."/>
            <person name="Mattarelli P."/>
            <person name="Jiri K."/>
            <person name="van Sinderen D."/>
            <person name="Ventura M."/>
        </authorList>
    </citation>
    <scope>NUCLEOTIDE SEQUENCE [LARGE SCALE GENOMIC DNA]</scope>
    <source>
        <strain evidence="2 3">DSM 28807</strain>
    </source>
</reference>
<feature type="transmembrane region" description="Helical" evidence="1">
    <location>
        <begin position="95"/>
        <end position="114"/>
    </location>
</feature>